<comment type="similarity">
    <text evidence="2 11">Belongs to the thiolase-like superfamily. HMG-CoA synthase family.</text>
</comment>
<evidence type="ECO:0000256" key="9">
    <source>
        <dbReference type="PIRSR" id="PIRSR610122-1"/>
    </source>
</evidence>
<keyword evidence="6 11" id="KW-0756">Sterol biosynthesis</keyword>
<feature type="active site" description="Acyl-thioester intermediate" evidence="9">
    <location>
        <position position="124"/>
    </location>
</feature>
<feature type="domain" description="Hydroxymethylglutaryl-coenzyme A synthase C-terminal" evidence="13">
    <location>
        <begin position="183"/>
        <end position="472"/>
    </location>
</feature>
<dbReference type="GO" id="GO:0006084">
    <property type="term" value="P:acetyl-CoA metabolic process"/>
    <property type="evidence" value="ECO:0007669"/>
    <property type="project" value="InterPro"/>
</dbReference>
<dbReference type="Pfam" id="PF01154">
    <property type="entry name" value="HMG_CoA_synt_N"/>
    <property type="match status" value="1"/>
</dbReference>
<keyword evidence="5 11" id="KW-0752">Steroid biosynthesis</keyword>
<comment type="function">
    <text evidence="11">Catalyzes the condensation of acetyl-CoA with acetoacetyl-CoA to form HMG-CoA.</text>
</comment>
<dbReference type="SUPFAM" id="SSF53901">
    <property type="entry name" value="Thiolase-like"/>
    <property type="match status" value="2"/>
</dbReference>
<dbReference type="InterPro" id="IPR013528">
    <property type="entry name" value="HMG_CoA_synth_N"/>
</dbReference>
<evidence type="ECO:0000256" key="6">
    <source>
        <dbReference type="ARBA" id="ARBA00023011"/>
    </source>
</evidence>
<evidence type="ECO:0000256" key="11">
    <source>
        <dbReference type="RuleBase" id="RU364071"/>
    </source>
</evidence>
<dbReference type="EMBL" id="JI170127">
    <property type="protein sequence ID" value="ADY44331.1"/>
    <property type="molecule type" value="mRNA"/>
</dbReference>
<feature type="active site" description="Proton donor/acceptor" evidence="9">
    <location>
        <position position="92"/>
    </location>
</feature>
<evidence type="ECO:0000256" key="2">
    <source>
        <dbReference type="ARBA" id="ARBA00007061"/>
    </source>
</evidence>
<dbReference type="InterPro" id="IPR016039">
    <property type="entry name" value="Thiolase-like"/>
</dbReference>
<evidence type="ECO:0000259" key="12">
    <source>
        <dbReference type="Pfam" id="PF01154"/>
    </source>
</evidence>
<evidence type="ECO:0000256" key="10">
    <source>
        <dbReference type="PIRSR" id="PIRSR610122-2"/>
    </source>
</evidence>
<dbReference type="FunFam" id="3.40.47.10:FF:000008">
    <property type="entry name" value="3-hydroxy-3-methylglutaryl coenzyme A synthase"/>
    <property type="match status" value="1"/>
</dbReference>
<evidence type="ECO:0000313" key="14">
    <source>
        <dbReference type="EMBL" id="ADY44331.1"/>
    </source>
</evidence>
<dbReference type="PROSITE" id="PS01226">
    <property type="entry name" value="HMG_COA_SYNTHASE"/>
    <property type="match status" value="1"/>
</dbReference>
<proteinExistence type="evidence at transcript level"/>
<accession>F1L2H7</accession>
<comment type="function">
    <text evidence="8">This enzyme condenses acetyl-CoA with acetoacetyl-CoA to form HMG-CoA, which is the substrate for HMG-CoA reductase.</text>
</comment>
<dbReference type="NCBIfam" id="TIGR01833">
    <property type="entry name" value="HMG-CoA-S_euk"/>
    <property type="match status" value="1"/>
</dbReference>
<keyword evidence="11" id="KW-1207">Sterol metabolism</keyword>
<feature type="active site" description="Proton donor/acceptor" evidence="9">
    <location>
        <position position="257"/>
    </location>
</feature>
<protein>
    <recommendedName>
        <fullName evidence="3 11">Hydroxymethylglutaryl-CoA synthase</fullName>
        <shortName evidence="11">HMG-CoA synthase</shortName>
        <ecNumber evidence="3 11">2.3.3.10</ecNumber>
    </recommendedName>
    <alternativeName>
        <fullName evidence="11">3-hydroxy-3-methylglutaryl coenzyme A synthase</fullName>
    </alternativeName>
</protein>
<evidence type="ECO:0000256" key="3">
    <source>
        <dbReference type="ARBA" id="ARBA00012978"/>
    </source>
</evidence>
<feature type="domain" description="Hydroxymethylglutaryl-coenzyme A synthase N-terminal" evidence="12">
    <location>
        <begin position="11"/>
        <end position="181"/>
    </location>
</feature>
<evidence type="ECO:0000256" key="4">
    <source>
        <dbReference type="ARBA" id="ARBA00022679"/>
    </source>
</evidence>
<dbReference type="AlphaFoldDB" id="F1L2H7"/>
<dbReference type="EC" id="2.3.3.10" evidence="3 11"/>
<dbReference type="GO" id="GO:0004421">
    <property type="term" value="F:hydroxymethylglutaryl-CoA synthase activity"/>
    <property type="evidence" value="ECO:0007669"/>
    <property type="project" value="UniProtKB-EC"/>
</dbReference>
<feature type="binding site" evidence="10">
    <location>
        <position position="266"/>
    </location>
    <ligand>
        <name>CoA</name>
        <dbReference type="ChEBI" id="CHEBI:57287"/>
    </ligand>
</feature>
<reference evidence="14" key="1">
    <citation type="journal article" date="2011" name="Genome Res.">
        <title>Deep small RNA sequencing from the nematode Ascaris reveals conservation, functional diversification, and novel developmental profiles.</title>
        <authorList>
            <person name="Wang J."/>
            <person name="Czech B."/>
            <person name="Crunk A."/>
            <person name="Wallace A."/>
            <person name="Mitreva M."/>
            <person name="Hannon G.J."/>
            <person name="Davis R.E."/>
        </authorList>
    </citation>
    <scope>NUCLEOTIDE SEQUENCE</scope>
</reference>
<evidence type="ECO:0000256" key="5">
    <source>
        <dbReference type="ARBA" id="ARBA00022955"/>
    </source>
</evidence>
<dbReference type="GO" id="GO:0010142">
    <property type="term" value="P:farnesyl diphosphate biosynthetic process, mevalonate pathway"/>
    <property type="evidence" value="ECO:0007669"/>
    <property type="project" value="InterPro"/>
</dbReference>
<evidence type="ECO:0000259" key="13">
    <source>
        <dbReference type="Pfam" id="PF08540"/>
    </source>
</evidence>
<evidence type="ECO:0000256" key="7">
    <source>
        <dbReference type="ARBA" id="ARBA00049887"/>
    </source>
</evidence>
<keyword evidence="11" id="KW-0444">Lipid biosynthesis</keyword>
<dbReference type="GO" id="GO:0016126">
    <property type="term" value="P:sterol biosynthetic process"/>
    <property type="evidence" value="ECO:0007669"/>
    <property type="project" value="UniProtKB-KW"/>
</dbReference>
<dbReference type="InterPro" id="IPR000590">
    <property type="entry name" value="HMG_CoA_synt_AS"/>
</dbReference>
<dbReference type="CDD" id="cd00827">
    <property type="entry name" value="init_cond_enzymes"/>
    <property type="match status" value="1"/>
</dbReference>
<feature type="binding site" evidence="10">
    <location>
        <position position="219"/>
    </location>
    <ligand>
        <name>CoA</name>
        <dbReference type="ChEBI" id="CHEBI:57287"/>
    </ligand>
</feature>
<comment type="pathway">
    <text evidence="1 11">Metabolic intermediate biosynthesis; (R)-mevalonate biosynthesis; (R)-mevalonate from acetyl-CoA: step 2/3.</text>
</comment>
<dbReference type="InterPro" id="IPR010122">
    <property type="entry name" value="HMG_CoA_synthase_euk"/>
</dbReference>
<evidence type="ECO:0000256" key="1">
    <source>
        <dbReference type="ARBA" id="ARBA00005218"/>
    </source>
</evidence>
<dbReference type="Pfam" id="PF08540">
    <property type="entry name" value="HMG_CoA_synt_C"/>
    <property type="match status" value="1"/>
</dbReference>
<dbReference type="UniPathway" id="UPA00058">
    <property type="reaction ID" value="UER00102"/>
</dbReference>
<keyword evidence="11" id="KW-0443">Lipid metabolism</keyword>
<comment type="catalytic activity">
    <reaction evidence="7">
        <text>acetoacetyl-CoA + acetyl-CoA + H2O = (3S)-3-hydroxy-3-methylglutaryl-CoA + CoA + H(+)</text>
        <dbReference type="Rhea" id="RHEA:10188"/>
        <dbReference type="ChEBI" id="CHEBI:15377"/>
        <dbReference type="ChEBI" id="CHEBI:15378"/>
        <dbReference type="ChEBI" id="CHEBI:43074"/>
        <dbReference type="ChEBI" id="CHEBI:57286"/>
        <dbReference type="ChEBI" id="CHEBI:57287"/>
        <dbReference type="ChEBI" id="CHEBI:57288"/>
        <dbReference type="EC" id="2.3.3.10"/>
    </reaction>
    <physiologicalReaction direction="left-to-right" evidence="7">
        <dbReference type="Rhea" id="RHEA:10189"/>
    </physiologicalReaction>
</comment>
<organism evidence="14">
    <name type="scientific">Ascaris suum</name>
    <name type="common">Pig roundworm</name>
    <name type="synonym">Ascaris lumbricoides</name>
    <dbReference type="NCBI Taxonomy" id="6253"/>
    <lineage>
        <taxon>Eukaryota</taxon>
        <taxon>Metazoa</taxon>
        <taxon>Ecdysozoa</taxon>
        <taxon>Nematoda</taxon>
        <taxon>Chromadorea</taxon>
        <taxon>Rhabditida</taxon>
        <taxon>Spirurina</taxon>
        <taxon>Ascaridomorpha</taxon>
        <taxon>Ascaridoidea</taxon>
        <taxon>Ascarididae</taxon>
        <taxon>Ascaris</taxon>
    </lineage>
</organism>
<name>F1L2H7_ASCSU</name>
<dbReference type="Gene3D" id="3.40.47.10">
    <property type="match status" value="1"/>
</dbReference>
<dbReference type="PANTHER" id="PTHR43323">
    <property type="entry name" value="3-HYDROXY-3-METHYLGLUTARYL COENZYME A SYNTHASE"/>
    <property type="match status" value="1"/>
</dbReference>
<sequence length="476" mass="53043">MALMNSMLYGPENVGIRAMELYFPRTYVEQSDLEKFDNVSTGKYTIGLGQQQMAFCADNEDVASICMTVLANLLERYEINISTVGFLAVGTETLIDKSKGVKTQLMELFGGNTDIEGVDVKNACFGGTQALFHAVDWVYANWQTEKRYAIVVMGDIAIYEPGAARCTGGAGAFAALIGPDALIAFDRGLRASYMANVWDFYKPIGGASKEFPVVNGPISLASYFKALDATYKAYRNKTSRIRNSDVDISSFDVVMFHSPFCRHVQKAFARLCYWDYLSGASQHLCEPGRLKPFCSMELEETYTNRDFISAALAASDSLWRTKVDPYLLFNRRIGNMYTPSLYAQLVALFHRSSSLESISGQRLLFFSYGSGAASAMFSATICNSGEIDSARYQYRLMKESADAAAARLESRICVSPEEYTQILLMRERLIASDVPYTPEVLNGSDKADGMCLFPCTFYLTSIDAKYRRFYSRFANV</sequence>
<evidence type="ECO:0000256" key="8">
    <source>
        <dbReference type="ARBA" id="ARBA00056639"/>
    </source>
</evidence>
<keyword evidence="4 11" id="KW-0808">Transferase</keyword>
<keyword evidence="11" id="KW-0753">Steroid metabolism</keyword>
<dbReference type="InterPro" id="IPR013746">
    <property type="entry name" value="HMG_CoA_synt_C_dom"/>
</dbReference>
<dbReference type="PANTHER" id="PTHR43323:SF2">
    <property type="entry name" value="HYDROXYMETHYLGLUTARYL-COA SYNTHASE"/>
    <property type="match status" value="1"/>
</dbReference>